<dbReference type="AlphaFoldDB" id="F8AGS9"/>
<evidence type="ECO:0000256" key="7">
    <source>
        <dbReference type="ARBA" id="ARBA00023224"/>
    </source>
</evidence>
<dbReference type="GO" id="GO:0006935">
    <property type="term" value="P:chemotaxis"/>
    <property type="evidence" value="ECO:0007669"/>
    <property type="project" value="UniProtKB-KW"/>
</dbReference>
<dbReference type="InterPro" id="IPR004090">
    <property type="entry name" value="Chemotax_Me-accpt_rcpt"/>
</dbReference>
<dbReference type="PANTHER" id="PTHR32089">
    <property type="entry name" value="METHYL-ACCEPTING CHEMOTAXIS PROTEIN MCPB"/>
    <property type="match status" value="1"/>
</dbReference>
<dbReference type="SMART" id="SM00283">
    <property type="entry name" value="MA"/>
    <property type="match status" value="1"/>
</dbReference>
<gene>
    <name evidence="13" type="ordered locus">PYCH_15490</name>
</gene>
<evidence type="ECO:0000256" key="6">
    <source>
        <dbReference type="ARBA" id="ARBA00023136"/>
    </source>
</evidence>
<evidence type="ECO:0000256" key="9">
    <source>
        <dbReference type="PROSITE-ProRule" id="PRU00284"/>
    </source>
</evidence>
<name>F8AGS9_PYRYC</name>
<dbReference type="CDD" id="cd12912">
    <property type="entry name" value="PDC2_MCP_like"/>
    <property type="match status" value="1"/>
</dbReference>
<keyword evidence="6" id="KW-0472">Membrane</keyword>
<evidence type="ECO:0000259" key="11">
    <source>
        <dbReference type="PROSITE" id="PS50111"/>
    </source>
</evidence>
<accession>F8AGS9</accession>
<dbReference type="Pfam" id="PF00015">
    <property type="entry name" value="MCPsignal"/>
    <property type="match status" value="1"/>
</dbReference>
<dbReference type="EMBL" id="CP002779">
    <property type="protein sequence ID" value="AEH25215.1"/>
    <property type="molecule type" value="Genomic_DNA"/>
</dbReference>
<dbReference type="Pfam" id="PF00672">
    <property type="entry name" value="HAMP"/>
    <property type="match status" value="1"/>
</dbReference>
<dbReference type="Gene3D" id="6.10.340.10">
    <property type="match status" value="1"/>
</dbReference>
<dbReference type="SMART" id="SM00304">
    <property type="entry name" value="HAMP"/>
    <property type="match status" value="3"/>
</dbReference>
<evidence type="ECO:0000256" key="5">
    <source>
        <dbReference type="ARBA" id="ARBA00022989"/>
    </source>
</evidence>
<keyword evidence="10" id="KW-0175">Coiled coil</keyword>
<dbReference type="GO" id="GO:0007165">
    <property type="term" value="P:signal transduction"/>
    <property type="evidence" value="ECO:0007669"/>
    <property type="project" value="UniProtKB-KW"/>
</dbReference>
<proteinExistence type="inferred from homology"/>
<dbReference type="Gene3D" id="1.10.287.950">
    <property type="entry name" value="Methyl-accepting chemotaxis protein"/>
    <property type="match status" value="1"/>
</dbReference>
<keyword evidence="2" id="KW-1003">Cell membrane</keyword>
<evidence type="ECO:0000256" key="2">
    <source>
        <dbReference type="ARBA" id="ARBA00022475"/>
    </source>
</evidence>
<dbReference type="InterPro" id="IPR033479">
    <property type="entry name" value="dCache_1"/>
</dbReference>
<dbReference type="RefSeq" id="WP_013906271.1">
    <property type="nucleotide sequence ID" value="NC_015680.1"/>
</dbReference>
<evidence type="ECO:0000256" key="8">
    <source>
        <dbReference type="ARBA" id="ARBA00029447"/>
    </source>
</evidence>
<evidence type="ECO:0000256" key="1">
    <source>
        <dbReference type="ARBA" id="ARBA00004651"/>
    </source>
</evidence>
<dbReference type="Gene3D" id="3.30.450.20">
    <property type="entry name" value="PAS domain"/>
    <property type="match status" value="2"/>
</dbReference>
<dbReference type="HOGENOM" id="CLU_000445_107_19_2"/>
<evidence type="ECO:0000256" key="4">
    <source>
        <dbReference type="ARBA" id="ARBA00022692"/>
    </source>
</evidence>
<dbReference type="InterPro" id="IPR004089">
    <property type="entry name" value="MCPsignal_dom"/>
</dbReference>
<protein>
    <submittedName>
        <fullName evidence="13">Methyl-accepting chemotaxis protein</fullName>
    </submittedName>
</protein>
<keyword evidence="5" id="KW-1133">Transmembrane helix</keyword>
<dbReference type="Pfam" id="PF02743">
    <property type="entry name" value="dCache_1"/>
    <property type="match status" value="1"/>
</dbReference>
<dbReference type="eggNOG" id="arCOG02362">
    <property type="taxonomic scope" value="Archaea"/>
</dbReference>
<keyword evidence="14" id="KW-1185">Reference proteome</keyword>
<evidence type="ECO:0000313" key="13">
    <source>
        <dbReference type="EMBL" id="AEH25215.1"/>
    </source>
</evidence>
<keyword evidence="7 9" id="KW-0807">Transducer</keyword>
<dbReference type="GO" id="GO:0005886">
    <property type="term" value="C:plasma membrane"/>
    <property type="evidence" value="ECO:0007669"/>
    <property type="project" value="UniProtKB-SubCell"/>
</dbReference>
<dbReference type="CDD" id="cd11386">
    <property type="entry name" value="MCP_signal"/>
    <property type="match status" value="1"/>
</dbReference>
<evidence type="ECO:0000313" key="14">
    <source>
        <dbReference type="Proteomes" id="UP000008386"/>
    </source>
</evidence>
<dbReference type="PROSITE" id="PS50111">
    <property type="entry name" value="CHEMOTAXIS_TRANSDUC_2"/>
    <property type="match status" value="1"/>
</dbReference>
<dbReference type="OrthoDB" id="342253at2157"/>
<dbReference type="CDD" id="cd12913">
    <property type="entry name" value="PDC1_MCP_like"/>
    <property type="match status" value="1"/>
</dbReference>
<evidence type="ECO:0000256" key="10">
    <source>
        <dbReference type="SAM" id="Coils"/>
    </source>
</evidence>
<keyword evidence="4" id="KW-0812">Transmembrane</keyword>
<dbReference type="Proteomes" id="UP000008386">
    <property type="component" value="Chromosome"/>
</dbReference>
<dbReference type="PANTHER" id="PTHR32089:SF112">
    <property type="entry name" value="LYSOZYME-LIKE PROTEIN-RELATED"/>
    <property type="match status" value="1"/>
</dbReference>
<sequence length="739" mass="81660">MEFRRKVVLMILLAVVISTATLAGTTLYSLKKMQGLLQERLEAPAIEVGGYMAMSAAELGAKMLDNYFKHIANYGKTALDAVQEAYERGLDLDKEKMKAFLLERFAKIKALDENVAFIYFGDEEGNMFIYPDEPLPEGYDPRVRPWYIAAKEKNGPVYTEPYQDASTGKWVITYSEPVYVNGEFKGVIGIDVFVSTLIQDIEQIELGKTGYLVVINQDGLVLIHPKEELVNKLNIFEVPELKDLAAELKKDKDKGYVVYTFEGAKEIGGYKRMETTGWIVLAIVPVDDVAEPLVTAKEAVRSETAKMVYQGLLISVIVAGAVMVVMYRLTNSLLAPLENLKKAAQALAEGRLREVTEYVRRIRYLENDEIGALIKAFEAVSKDVVGTLNAISQKLERLAQGDLTNGLNVEAKGELKDIIDDLKSVTRKLKETIGSLIDMTNELDKKATVLAQISKDVTEAINQVNEAIQQVSTEAQRQQETINEITEGMRMVAQVSEESVRAMDEFEGAVNEVVSIANEGSQKGDEALKRIADIQNMMARIEETVSKVAEMSRNIEEITNVITNIAEQTNLLALNAAIEAARAGEAGRGFAVVAQEIRKLAEESKQAADNIKSIIDKITDEIRQAVNATKTGVSVIGESSETLRDTISYLGNIAELLQETSMRMGEVKSQIVKTQEEVENALKALENLAASAEQTTASAEEVSSAMEEQTAAIEELQRATNDLKSLVENLRNIISRFRV</sequence>
<dbReference type="CDD" id="cd06225">
    <property type="entry name" value="HAMP"/>
    <property type="match status" value="1"/>
</dbReference>
<evidence type="ECO:0000259" key="12">
    <source>
        <dbReference type="PROSITE" id="PS50885"/>
    </source>
</evidence>
<organism evidence="13 14">
    <name type="scientific">Pyrococcus yayanosii (strain CH1 / JCM 16557)</name>
    <dbReference type="NCBI Taxonomy" id="529709"/>
    <lineage>
        <taxon>Archaea</taxon>
        <taxon>Methanobacteriati</taxon>
        <taxon>Methanobacteriota</taxon>
        <taxon>Thermococci</taxon>
        <taxon>Thermococcales</taxon>
        <taxon>Thermococcaceae</taxon>
        <taxon>Pyrococcus</taxon>
    </lineage>
</organism>
<evidence type="ECO:0000256" key="3">
    <source>
        <dbReference type="ARBA" id="ARBA00022500"/>
    </source>
</evidence>
<feature type="domain" description="Methyl-accepting transducer" evidence="11">
    <location>
        <begin position="453"/>
        <end position="710"/>
    </location>
</feature>
<feature type="coiled-coil region" evidence="10">
    <location>
        <begin position="450"/>
        <end position="481"/>
    </location>
</feature>
<dbReference type="SUPFAM" id="SSF58104">
    <property type="entry name" value="Methyl-accepting chemotaxis protein (MCP) signaling domain"/>
    <property type="match status" value="1"/>
</dbReference>
<comment type="subcellular location">
    <subcellularLocation>
        <location evidence="1">Cell membrane</location>
        <topology evidence="1">Multi-pass membrane protein</topology>
    </subcellularLocation>
</comment>
<dbReference type="GO" id="GO:0004888">
    <property type="term" value="F:transmembrane signaling receptor activity"/>
    <property type="evidence" value="ECO:0007669"/>
    <property type="project" value="InterPro"/>
</dbReference>
<dbReference type="PRINTS" id="PR00260">
    <property type="entry name" value="CHEMTRNSDUCR"/>
</dbReference>
<feature type="coiled-coil region" evidence="10">
    <location>
        <begin position="534"/>
        <end position="568"/>
    </location>
</feature>
<dbReference type="eggNOG" id="arCOG02320">
    <property type="taxonomic scope" value="Archaea"/>
</dbReference>
<feature type="domain" description="HAMP" evidence="12">
    <location>
        <begin position="390"/>
        <end position="434"/>
    </location>
</feature>
<dbReference type="PROSITE" id="PS50885">
    <property type="entry name" value="HAMP"/>
    <property type="match status" value="2"/>
</dbReference>
<dbReference type="InterPro" id="IPR003660">
    <property type="entry name" value="HAMP_dom"/>
</dbReference>
<feature type="domain" description="HAMP" evidence="12">
    <location>
        <begin position="331"/>
        <end position="389"/>
    </location>
</feature>
<dbReference type="InterPro" id="IPR029151">
    <property type="entry name" value="Sensor-like_sf"/>
</dbReference>
<dbReference type="SUPFAM" id="SSF103190">
    <property type="entry name" value="Sensory domain-like"/>
    <property type="match status" value="1"/>
</dbReference>
<reference evidence="13 14" key="1">
    <citation type="journal article" date="2011" name="J. Bacteriol.">
        <title>Complete genome sequence of the obligate piezophilic hyperthermophilic archaeon Pyrococcus yayanosii CH1.</title>
        <authorList>
            <person name="Jun X."/>
            <person name="Lupeng L."/>
            <person name="Minjuan X."/>
            <person name="Oger P."/>
            <person name="Fengping W."/>
            <person name="Jebbar M."/>
            <person name="Xiang X."/>
        </authorList>
    </citation>
    <scope>NUCLEOTIDE SEQUENCE [LARGE SCALE GENOMIC DNA]</scope>
    <source>
        <strain evidence="14">CH1 / JCM 16557</strain>
    </source>
</reference>
<keyword evidence="3" id="KW-0145">Chemotaxis</keyword>
<dbReference type="GeneID" id="10838118"/>
<comment type="similarity">
    <text evidence="8">Belongs to the methyl-accepting chemotaxis (MCP) protein family.</text>
</comment>
<feature type="coiled-coil region" evidence="10">
    <location>
        <begin position="664"/>
        <end position="736"/>
    </location>
</feature>
<dbReference type="STRING" id="529709.PYCH_15490"/>
<dbReference type="KEGG" id="pya:PYCH_15490"/>